<organism evidence="8 9">
    <name type="scientific">Cylicocyclus nassatus</name>
    <name type="common">Nematode worm</name>
    <dbReference type="NCBI Taxonomy" id="53992"/>
    <lineage>
        <taxon>Eukaryota</taxon>
        <taxon>Metazoa</taxon>
        <taxon>Ecdysozoa</taxon>
        <taxon>Nematoda</taxon>
        <taxon>Chromadorea</taxon>
        <taxon>Rhabditida</taxon>
        <taxon>Rhabditina</taxon>
        <taxon>Rhabditomorpha</taxon>
        <taxon>Strongyloidea</taxon>
        <taxon>Strongylidae</taxon>
        <taxon>Cylicocyclus</taxon>
    </lineage>
</organism>
<evidence type="ECO:0000256" key="3">
    <source>
        <dbReference type="ARBA" id="ARBA00023157"/>
    </source>
</evidence>
<dbReference type="Proteomes" id="UP001176961">
    <property type="component" value="Unassembled WGS sequence"/>
</dbReference>
<keyword evidence="9" id="KW-1185">Reference proteome</keyword>
<comment type="caution">
    <text evidence="8">The sequence shown here is derived from an EMBL/GenBank/DDBJ whole genome shotgun (WGS) entry which is preliminary data.</text>
</comment>
<dbReference type="InterPro" id="IPR001820">
    <property type="entry name" value="TIMP"/>
</dbReference>
<dbReference type="FunFam" id="2.40.50.120:FF:000024">
    <property type="entry name" value="Putative metalloproteinase inhibitor tag-225"/>
    <property type="match status" value="1"/>
</dbReference>
<accession>A0AA36MBQ2</accession>
<dbReference type="GO" id="GO:0008191">
    <property type="term" value="F:metalloendopeptidase inhibitor activity"/>
    <property type="evidence" value="ECO:0007669"/>
    <property type="project" value="InterPro"/>
</dbReference>
<evidence type="ECO:0000259" key="7">
    <source>
        <dbReference type="PROSITE" id="PS50189"/>
    </source>
</evidence>
<feature type="chain" id="PRO_5041317670" description="NTR domain-containing protein" evidence="6">
    <location>
        <begin position="16"/>
        <end position="143"/>
    </location>
</feature>
<evidence type="ECO:0000313" key="9">
    <source>
        <dbReference type="Proteomes" id="UP001176961"/>
    </source>
</evidence>
<evidence type="ECO:0000313" key="8">
    <source>
        <dbReference type="EMBL" id="CAJ0607039.1"/>
    </source>
</evidence>
<evidence type="ECO:0000256" key="4">
    <source>
        <dbReference type="PIRSR" id="PIRSR601820-1"/>
    </source>
</evidence>
<dbReference type="GO" id="GO:0005615">
    <property type="term" value="C:extracellular space"/>
    <property type="evidence" value="ECO:0007669"/>
    <property type="project" value="TreeGrafter"/>
</dbReference>
<proteinExistence type="predicted"/>
<dbReference type="GO" id="GO:0031012">
    <property type="term" value="C:extracellular matrix"/>
    <property type="evidence" value="ECO:0007669"/>
    <property type="project" value="TreeGrafter"/>
</dbReference>
<dbReference type="InterPro" id="IPR008993">
    <property type="entry name" value="TIMP-like_OB-fold"/>
</dbReference>
<feature type="disulfide bond" evidence="5">
    <location>
        <begin position="18"/>
        <end position="111"/>
    </location>
</feature>
<dbReference type="CDD" id="cd03577">
    <property type="entry name" value="NTR_TIMP_like"/>
    <property type="match status" value="1"/>
</dbReference>
<keyword evidence="4" id="KW-0862">Zinc</keyword>
<dbReference type="Gene3D" id="2.40.50.120">
    <property type="match status" value="1"/>
</dbReference>
<dbReference type="PANTHER" id="PTHR11844:SF25">
    <property type="entry name" value="NTR DOMAIN-CONTAINING PROTEIN"/>
    <property type="match status" value="1"/>
</dbReference>
<dbReference type="InterPro" id="IPR001134">
    <property type="entry name" value="Netrin_domain"/>
</dbReference>
<evidence type="ECO:0000256" key="1">
    <source>
        <dbReference type="ARBA" id="ARBA00004613"/>
    </source>
</evidence>
<keyword evidence="6" id="KW-0732">Signal</keyword>
<keyword evidence="3 5" id="KW-1015">Disulfide bond</keyword>
<keyword evidence="4" id="KW-0479">Metal-binding</keyword>
<dbReference type="PANTHER" id="PTHR11844">
    <property type="entry name" value="METALLOPROTEASE INHIBITOR"/>
    <property type="match status" value="1"/>
</dbReference>
<sequence length="143" mass="16233">MRILILFVCVTASLCCRCRLVPPKEAYCNADWVSLAKVTNSSIIKNDDALEQRQYTVKHSEVFKKPEECDSLSEKIYTSTQSASCGVELEIGKEYLLAGSYNDNKLHIITCGQLASSEEFFGLIMERKDITEEFLKQIRGYKC</sequence>
<keyword evidence="2" id="KW-0964">Secreted</keyword>
<protein>
    <recommendedName>
        <fullName evidence="7">NTR domain-containing protein</fullName>
    </recommendedName>
</protein>
<dbReference type="GO" id="GO:0051045">
    <property type="term" value="P:negative regulation of membrane protein ectodomain proteolysis"/>
    <property type="evidence" value="ECO:0007669"/>
    <property type="project" value="TreeGrafter"/>
</dbReference>
<comment type="subcellular location">
    <subcellularLocation>
        <location evidence="1">Secreted</location>
    </subcellularLocation>
</comment>
<feature type="binding site" evidence="4">
    <location>
        <position position="16"/>
    </location>
    <ligand>
        <name>Zn(2+)</name>
        <dbReference type="ChEBI" id="CHEBI:29105"/>
        <note>ligand shared with metalloproteinase partner</note>
    </ligand>
</feature>
<reference evidence="8" key="1">
    <citation type="submission" date="2023-07" db="EMBL/GenBank/DDBJ databases">
        <authorList>
            <consortium name="CYATHOMIX"/>
        </authorList>
    </citation>
    <scope>NUCLEOTIDE SEQUENCE</scope>
    <source>
        <strain evidence="8">N/A</strain>
    </source>
</reference>
<dbReference type="GO" id="GO:0002020">
    <property type="term" value="F:protease binding"/>
    <property type="evidence" value="ECO:0007669"/>
    <property type="project" value="TreeGrafter"/>
</dbReference>
<evidence type="ECO:0000256" key="2">
    <source>
        <dbReference type="ARBA" id="ARBA00022525"/>
    </source>
</evidence>
<feature type="signal peptide" evidence="6">
    <location>
        <begin position="1"/>
        <end position="15"/>
    </location>
</feature>
<dbReference type="SMART" id="SM00206">
    <property type="entry name" value="NTR"/>
    <property type="match status" value="1"/>
</dbReference>
<evidence type="ECO:0000256" key="6">
    <source>
        <dbReference type="SAM" id="SignalP"/>
    </source>
</evidence>
<dbReference type="Pfam" id="PF00965">
    <property type="entry name" value="TIMP"/>
    <property type="match status" value="1"/>
</dbReference>
<feature type="disulfide bond" evidence="5">
    <location>
        <begin position="16"/>
        <end position="85"/>
    </location>
</feature>
<dbReference type="EMBL" id="CATQJL010000316">
    <property type="protein sequence ID" value="CAJ0607039.1"/>
    <property type="molecule type" value="Genomic_DNA"/>
</dbReference>
<dbReference type="PROSITE" id="PS50189">
    <property type="entry name" value="NTR"/>
    <property type="match status" value="1"/>
</dbReference>
<dbReference type="SUPFAM" id="SSF50242">
    <property type="entry name" value="TIMP-like"/>
    <property type="match status" value="1"/>
</dbReference>
<feature type="domain" description="NTR" evidence="7">
    <location>
        <begin position="16"/>
        <end position="143"/>
    </location>
</feature>
<evidence type="ECO:0000256" key="5">
    <source>
        <dbReference type="PIRSR" id="PIRSR601820-3"/>
    </source>
</evidence>
<name>A0AA36MBQ2_CYLNA</name>
<gene>
    <name evidence="8" type="ORF">CYNAS_LOCUS19022</name>
</gene>
<dbReference type="AlphaFoldDB" id="A0AA36MBQ2"/>
<dbReference type="GO" id="GO:0046872">
    <property type="term" value="F:metal ion binding"/>
    <property type="evidence" value="ECO:0007669"/>
    <property type="project" value="UniProtKB-KW"/>
</dbReference>